<dbReference type="PRINTS" id="PR00883">
    <property type="entry name" value="NUCLEARHMG"/>
</dbReference>
<dbReference type="RefSeq" id="XP_009493129.1">
    <property type="nucleotide sequence ID" value="XM_009494854.1"/>
</dbReference>
<dbReference type="Pfam" id="PF01248">
    <property type="entry name" value="Ribosomal_L7Ae"/>
    <property type="match status" value="1"/>
</dbReference>
<organism evidence="9">
    <name type="scientific">Fonticula alba</name>
    <name type="common">Slime mold</name>
    <dbReference type="NCBI Taxonomy" id="691883"/>
    <lineage>
        <taxon>Eukaryota</taxon>
        <taxon>Rotosphaerida</taxon>
        <taxon>Fonticulaceae</taxon>
        <taxon>Fonticula</taxon>
    </lineage>
</organism>
<dbReference type="InterPro" id="IPR018492">
    <property type="entry name" value="Ribosomal_eL8/Nhp2"/>
</dbReference>
<evidence type="ECO:0000256" key="2">
    <source>
        <dbReference type="ARBA" id="ARBA00007337"/>
    </source>
</evidence>
<dbReference type="PROSITE" id="PS01082">
    <property type="entry name" value="RIBOSOMAL_L7AE"/>
    <property type="match status" value="1"/>
</dbReference>
<dbReference type="OrthoDB" id="5364946at2759"/>
<sequence>MTKVSKKSSKEESSSKKSKTSSSSSEKTEISYEDRVKNVSEIASPLASKKMTKKVLKTVKQATSSKQLRRGVKEVIKALRKKETGVVVFAGDISPIDVISHIPVLCEDNSVPYVFVPSREDLGAAGATKRPTSVIMLPNPNKKLDSSYASAHSELVTEVKELPSVLQA</sequence>
<protein>
    <recommendedName>
        <fullName evidence="6">H/ACA ribonucleoprotein complex subunit 2</fullName>
    </recommendedName>
    <alternativeName>
        <fullName evidence="6">Nucleolar protein family A member 2</fullName>
    </alternativeName>
</protein>
<gene>
    <name evidence="9" type="ORF">H696_00965</name>
</gene>
<dbReference type="OMA" id="SHIPAVC"/>
<accession>A0A058ZHL0</accession>
<dbReference type="SUPFAM" id="SSF55315">
    <property type="entry name" value="L30e-like"/>
    <property type="match status" value="1"/>
</dbReference>
<dbReference type="AlphaFoldDB" id="A0A058ZHL0"/>
<reference evidence="9" key="1">
    <citation type="submission" date="2013-04" db="EMBL/GenBank/DDBJ databases">
        <title>The Genome Sequence of Fonticula alba ATCC 38817.</title>
        <authorList>
            <consortium name="The Broad Institute Genomics Platform"/>
            <person name="Russ C."/>
            <person name="Cuomo C."/>
            <person name="Burger G."/>
            <person name="Gray M.W."/>
            <person name="Holland P.W.H."/>
            <person name="King N."/>
            <person name="Lang F.B.F."/>
            <person name="Roger A.J."/>
            <person name="Ruiz-Trillo I."/>
            <person name="Brown M."/>
            <person name="Walker B."/>
            <person name="Young S."/>
            <person name="Zeng Q."/>
            <person name="Gargeya S."/>
            <person name="Fitzgerald M."/>
            <person name="Haas B."/>
            <person name="Abouelleil A."/>
            <person name="Allen A.W."/>
            <person name="Alvarado L."/>
            <person name="Arachchi H.M."/>
            <person name="Berlin A.M."/>
            <person name="Chapman S.B."/>
            <person name="Gainer-Dewar J."/>
            <person name="Goldberg J."/>
            <person name="Griggs A."/>
            <person name="Gujja S."/>
            <person name="Hansen M."/>
            <person name="Howarth C."/>
            <person name="Imamovic A."/>
            <person name="Ireland A."/>
            <person name="Larimer J."/>
            <person name="McCowan C."/>
            <person name="Murphy C."/>
            <person name="Pearson M."/>
            <person name="Poon T.W."/>
            <person name="Priest M."/>
            <person name="Roberts A."/>
            <person name="Saif S."/>
            <person name="Shea T."/>
            <person name="Sisk P."/>
            <person name="Sykes S."/>
            <person name="Wortman J."/>
            <person name="Nusbaum C."/>
            <person name="Birren B."/>
        </authorList>
    </citation>
    <scope>NUCLEOTIDE SEQUENCE [LARGE SCALE GENOMIC DNA]</scope>
    <source>
        <strain evidence="9">ATCC 38817</strain>
    </source>
</reference>
<evidence type="ECO:0000259" key="8">
    <source>
        <dbReference type="Pfam" id="PF01248"/>
    </source>
</evidence>
<dbReference type="GO" id="GO:0031120">
    <property type="term" value="P:snRNA pseudouridine synthesis"/>
    <property type="evidence" value="ECO:0007669"/>
    <property type="project" value="UniProtKB-UniRule"/>
</dbReference>
<evidence type="ECO:0000313" key="10">
    <source>
        <dbReference type="Proteomes" id="UP000030693"/>
    </source>
</evidence>
<keyword evidence="3 6" id="KW-0694">RNA-binding</keyword>
<evidence type="ECO:0000256" key="4">
    <source>
        <dbReference type="ARBA" id="ARBA00023242"/>
    </source>
</evidence>
<evidence type="ECO:0000256" key="3">
    <source>
        <dbReference type="ARBA" id="ARBA00022884"/>
    </source>
</evidence>
<dbReference type="InterPro" id="IPR004037">
    <property type="entry name" value="Ribosomal_eL8-like_CS"/>
</dbReference>
<evidence type="ECO:0000313" key="9">
    <source>
        <dbReference type="EMBL" id="KCV73428.1"/>
    </source>
</evidence>
<comment type="similarity">
    <text evidence="2 6">Belongs to the eukaryotic ribosomal protein eL8 family.</text>
</comment>
<comment type="function">
    <text evidence="6">Common component of the spliceosome and rRNA processing machinery.</text>
</comment>
<keyword evidence="4 6" id="KW-0539">Nucleus</keyword>
<dbReference type="Gene3D" id="3.30.1330.30">
    <property type="match status" value="1"/>
</dbReference>
<evidence type="ECO:0000256" key="7">
    <source>
        <dbReference type="SAM" id="MobiDB-lite"/>
    </source>
</evidence>
<feature type="domain" description="Ribosomal protein eL8/eL30/eS12/Gadd45" evidence="8">
    <location>
        <begin position="54"/>
        <end position="141"/>
    </location>
</feature>
<evidence type="ECO:0000256" key="1">
    <source>
        <dbReference type="ARBA" id="ARBA00004604"/>
    </source>
</evidence>
<keyword evidence="10" id="KW-1185">Reference proteome</keyword>
<feature type="region of interest" description="Disordered" evidence="7">
    <location>
        <begin position="1"/>
        <end position="34"/>
    </location>
</feature>
<dbReference type="InterPro" id="IPR002415">
    <property type="entry name" value="H/ACA_rnp_Nhp2-like"/>
</dbReference>
<dbReference type="GO" id="GO:0031429">
    <property type="term" value="C:box H/ACA snoRNP complex"/>
    <property type="evidence" value="ECO:0007669"/>
    <property type="project" value="UniProtKB-UniRule"/>
</dbReference>
<dbReference type="GO" id="GO:0003723">
    <property type="term" value="F:RNA binding"/>
    <property type="evidence" value="ECO:0007669"/>
    <property type="project" value="UniProtKB-UniRule"/>
</dbReference>
<evidence type="ECO:0000256" key="5">
    <source>
        <dbReference type="ARBA" id="ARBA00023274"/>
    </source>
</evidence>
<keyword evidence="5 6" id="KW-0687">Ribonucleoprotein</keyword>
<dbReference type="STRING" id="691883.A0A058ZHL0"/>
<name>A0A058ZHL0_FONAL</name>
<dbReference type="PRINTS" id="PR00881">
    <property type="entry name" value="L7ARS6FAMILY"/>
</dbReference>
<dbReference type="InterPro" id="IPR029064">
    <property type="entry name" value="Ribosomal_eL30-like_sf"/>
</dbReference>
<dbReference type="eggNOG" id="KOG3167">
    <property type="taxonomic scope" value="Eukaryota"/>
</dbReference>
<proteinExistence type="inferred from homology"/>
<comment type="subcellular location">
    <subcellularLocation>
        <location evidence="1 6">Nucleus</location>
        <location evidence="1 6">Nucleolus</location>
    </subcellularLocation>
</comment>
<dbReference type="GO" id="GO:0000398">
    <property type="term" value="P:mRNA splicing, via spliceosome"/>
    <property type="evidence" value="ECO:0007669"/>
    <property type="project" value="UniProtKB-UniRule"/>
</dbReference>
<dbReference type="Proteomes" id="UP000030693">
    <property type="component" value="Unassembled WGS sequence"/>
</dbReference>
<comment type="function">
    <text evidence="6">Required for ribosome biogenesis. Part of a complex which catalyzes pseudouridylation of rRNA. This involves the isomerization of uridine such that the ribose is subsequently attached to C5, instead of the normal N1. Pseudouridine ('psi') residues may serve to stabilize the conformation of rRNAs.</text>
</comment>
<dbReference type="EMBL" id="KB932201">
    <property type="protein sequence ID" value="KCV73428.1"/>
    <property type="molecule type" value="Genomic_DNA"/>
</dbReference>
<evidence type="ECO:0000256" key="6">
    <source>
        <dbReference type="RuleBase" id="RU366039"/>
    </source>
</evidence>
<dbReference type="GO" id="GO:0042254">
    <property type="term" value="P:ribosome biogenesis"/>
    <property type="evidence" value="ECO:0007669"/>
    <property type="project" value="InterPro"/>
</dbReference>
<dbReference type="InterPro" id="IPR004038">
    <property type="entry name" value="Ribosomal_eL8/eL30/eS12/Gad45"/>
</dbReference>
<dbReference type="GeneID" id="20525690"/>
<dbReference type="InterPro" id="IPR050257">
    <property type="entry name" value="eL8/uL1-like"/>
</dbReference>
<dbReference type="PANTHER" id="PTHR23105">
    <property type="entry name" value="RIBOSOMAL PROTEIN L7AE FAMILY MEMBER"/>
    <property type="match status" value="1"/>
</dbReference>